<feature type="compositionally biased region" description="Basic and acidic residues" evidence="5">
    <location>
        <begin position="1"/>
        <end position="12"/>
    </location>
</feature>
<feature type="transmembrane region" description="Helical" evidence="6">
    <location>
        <begin position="213"/>
        <end position="234"/>
    </location>
</feature>
<dbReference type="PROSITE" id="PS50850">
    <property type="entry name" value="MFS"/>
    <property type="match status" value="1"/>
</dbReference>
<feature type="transmembrane region" description="Helical" evidence="6">
    <location>
        <begin position="127"/>
        <end position="146"/>
    </location>
</feature>
<dbReference type="GO" id="GO:0022857">
    <property type="term" value="F:transmembrane transporter activity"/>
    <property type="evidence" value="ECO:0007669"/>
    <property type="project" value="InterPro"/>
</dbReference>
<organism evidence="8 9">
    <name type="scientific">Colletotrichum trifolii</name>
    <dbReference type="NCBI Taxonomy" id="5466"/>
    <lineage>
        <taxon>Eukaryota</taxon>
        <taxon>Fungi</taxon>
        <taxon>Dikarya</taxon>
        <taxon>Ascomycota</taxon>
        <taxon>Pezizomycotina</taxon>
        <taxon>Sordariomycetes</taxon>
        <taxon>Hypocreomycetidae</taxon>
        <taxon>Glomerellales</taxon>
        <taxon>Glomerellaceae</taxon>
        <taxon>Colletotrichum</taxon>
        <taxon>Colletotrichum orbiculare species complex</taxon>
    </lineage>
</organism>
<feature type="transmembrane region" description="Helical" evidence="6">
    <location>
        <begin position="186"/>
        <end position="207"/>
    </location>
</feature>
<feature type="transmembrane region" description="Helical" evidence="6">
    <location>
        <begin position="493"/>
        <end position="517"/>
    </location>
</feature>
<feature type="transmembrane region" description="Helical" evidence="6">
    <location>
        <begin position="60"/>
        <end position="77"/>
    </location>
</feature>
<accession>A0A4R8RRW0</accession>
<reference evidence="8 9" key="1">
    <citation type="submission" date="2018-12" db="EMBL/GenBank/DDBJ databases">
        <title>Genome sequence and assembly of Colletotrichum trifolii.</title>
        <authorList>
            <person name="Gan P."/>
            <person name="Shirasu K."/>
        </authorList>
    </citation>
    <scope>NUCLEOTIDE SEQUENCE [LARGE SCALE GENOMIC DNA]</scope>
    <source>
        <strain evidence="8 9">543-2</strain>
    </source>
</reference>
<dbReference type="GO" id="GO:0016787">
    <property type="term" value="F:hydrolase activity"/>
    <property type="evidence" value="ECO:0007669"/>
    <property type="project" value="UniProtKB-KW"/>
</dbReference>
<keyword evidence="2 6" id="KW-0812">Transmembrane</keyword>
<proteinExistence type="predicted"/>
<feature type="transmembrane region" description="Helical" evidence="6">
    <location>
        <begin position="358"/>
        <end position="380"/>
    </location>
</feature>
<keyword evidence="3 6" id="KW-1133">Transmembrane helix</keyword>
<dbReference type="SUPFAM" id="SSF53474">
    <property type="entry name" value="alpha/beta-Hydrolases"/>
    <property type="match status" value="1"/>
</dbReference>
<dbReference type="PANTHER" id="PTHR23502:SF139">
    <property type="entry name" value="MAJOR FACILITATOR SUPERFAMILY (MFS) PROFILE DOMAIN-CONTAINING PROTEIN-RELATED"/>
    <property type="match status" value="1"/>
</dbReference>
<feature type="transmembrane region" description="Helical" evidence="6">
    <location>
        <begin position="401"/>
        <end position="421"/>
    </location>
</feature>
<evidence type="ECO:0000256" key="5">
    <source>
        <dbReference type="SAM" id="MobiDB-lite"/>
    </source>
</evidence>
<keyword evidence="4 6" id="KW-0472">Membrane</keyword>
<comment type="caution">
    <text evidence="8">The sequence shown here is derived from an EMBL/GenBank/DDBJ whole genome shotgun (WGS) entry which is preliminary data.</text>
</comment>
<dbReference type="PANTHER" id="PTHR23502">
    <property type="entry name" value="MAJOR FACILITATOR SUPERFAMILY"/>
    <property type="match status" value="1"/>
</dbReference>
<evidence type="ECO:0000259" key="7">
    <source>
        <dbReference type="PROSITE" id="PS50850"/>
    </source>
</evidence>
<evidence type="ECO:0000256" key="4">
    <source>
        <dbReference type="ARBA" id="ARBA00023136"/>
    </source>
</evidence>
<dbReference type="STRING" id="5466.A0A4R8RRW0"/>
<comment type="subcellular location">
    <subcellularLocation>
        <location evidence="1">Membrane</location>
        <topology evidence="1">Multi-pass membrane protein</topology>
    </subcellularLocation>
</comment>
<protein>
    <submittedName>
        <fullName evidence="8">Abhydrolase domain-containing protein AFT2-1</fullName>
    </submittedName>
</protein>
<keyword evidence="9" id="KW-1185">Reference proteome</keyword>
<feature type="region of interest" description="Disordered" evidence="5">
    <location>
        <begin position="1"/>
        <end position="23"/>
    </location>
</feature>
<dbReference type="GO" id="GO:0005886">
    <property type="term" value="C:plasma membrane"/>
    <property type="evidence" value="ECO:0007669"/>
    <property type="project" value="TreeGrafter"/>
</dbReference>
<feature type="transmembrane region" description="Helical" evidence="6">
    <location>
        <begin position="433"/>
        <end position="454"/>
    </location>
</feature>
<evidence type="ECO:0000313" key="8">
    <source>
        <dbReference type="EMBL" id="TDZ71692.1"/>
    </source>
</evidence>
<evidence type="ECO:0000256" key="3">
    <source>
        <dbReference type="ARBA" id="ARBA00022989"/>
    </source>
</evidence>
<dbReference type="Proteomes" id="UP000295703">
    <property type="component" value="Unassembled WGS sequence"/>
</dbReference>
<gene>
    <name evidence="8" type="primary">AFT2-1</name>
    <name evidence="8" type="ORF">CTRI78_v001993</name>
</gene>
<dbReference type="InterPro" id="IPR011701">
    <property type="entry name" value="MFS"/>
</dbReference>
<dbReference type="InterPro" id="IPR036259">
    <property type="entry name" value="MFS_trans_sf"/>
</dbReference>
<feature type="transmembrane region" description="Helical" evidence="6">
    <location>
        <begin position="317"/>
        <end position="338"/>
    </location>
</feature>
<dbReference type="InterPro" id="IPR029058">
    <property type="entry name" value="AB_hydrolase_fold"/>
</dbReference>
<evidence type="ECO:0000256" key="6">
    <source>
        <dbReference type="SAM" id="Phobius"/>
    </source>
</evidence>
<dbReference type="Gene3D" id="3.40.50.1820">
    <property type="entry name" value="alpha/beta hydrolase"/>
    <property type="match status" value="1"/>
</dbReference>
<dbReference type="EMBL" id="RYZW01000010">
    <property type="protein sequence ID" value="TDZ71692.1"/>
    <property type="molecule type" value="Genomic_DNA"/>
</dbReference>
<evidence type="ECO:0000256" key="2">
    <source>
        <dbReference type="ARBA" id="ARBA00022692"/>
    </source>
</evidence>
<dbReference type="AlphaFoldDB" id="A0A4R8RRW0"/>
<feature type="domain" description="Major facilitator superfamily (MFS) profile" evidence="7">
    <location>
        <begin position="61"/>
        <end position="524"/>
    </location>
</feature>
<feature type="transmembrane region" description="Helical" evidence="6">
    <location>
        <begin position="97"/>
        <end position="115"/>
    </location>
</feature>
<dbReference type="InterPro" id="IPR000073">
    <property type="entry name" value="AB_hydrolase_1"/>
</dbReference>
<sequence length="872" mass="96269">MADSITEKEKHLPPSSSGEDDLGKTTQEVTLTQDGFSVHPQPVQGDALDPLNWSTFQKHTILAIVMALYFMFTYITTTTVPSFPELQTQYALSLEQVNWTVAIPALGLALGPLLWSSAADIIGRRPVFIAGTVVALAATVGAARAPSYGGYMAARLFQGLGVSPAATVGLAIINDMFFEHERGQKVGLWVLAIDLGLLAGPLVGGFVDLADHYWIQWVTAILFAAILAAELVLLPETLYPRDYMLSRTQGLGVSTAAGGGGGGDGGEKAETTDAVGGLREVADVPPRTKKLAFVNVTPVPAMKHPKPWASVVRFGKLFRYPVVPIATGVYCFGWYWWVLSVITMIPVAYAEYSPQTQGLFFIGLIVGTLVSEIFFSGKLSDWLVVRLARRNGGTKTAEMRLWLAYPAALLTAVGLVVWGVSIDKGYHWMVGQVAFALFGAGIQMGNTAICSYIVDAYPLQSMAVVTFYAVLLNLSAFVDPFFIAPWVDAAGYGWTFAGHGIVTVFFCIPALAALHWFGGAMRRRSGEPDWVNPEYDHDIELYEPLWRHLHRELRAKGVAIRSIWMADSAFQGKSLPLNASSQFSDVSWQDHAEDLVQLMQHFRSEMKQPVIGIGHSMGGCHIATMSVIQRRVFSSMILLDPAISPPGLGMEVFGFEHMTLRRRTHWPNRQMAETSVKRMFETWDPEVIDLFMGCAIKDDAAPAVPRRQHAEKPPTVSLVTEQYHELANYLKPTFLHDGNLTDPPLVYQTGLVQVFRMLGHVTCSTFFLCGGRGAPSDRGIRDQWKKDTASFRYAELPGERRRVKVEVLPELGHFLVMENPSKCAGFMAGWIEDEARRWSDAEKKIGKQMTGLCLEEKKKLADEWMEALRAKL</sequence>
<dbReference type="InterPro" id="IPR020846">
    <property type="entry name" value="MFS_dom"/>
</dbReference>
<dbReference type="Pfam" id="PF12697">
    <property type="entry name" value="Abhydrolase_6"/>
    <property type="match status" value="1"/>
</dbReference>
<keyword evidence="8" id="KW-0378">Hydrolase</keyword>
<dbReference type="SUPFAM" id="SSF103473">
    <property type="entry name" value="MFS general substrate transporter"/>
    <property type="match status" value="1"/>
</dbReference>
<evidence type="ECO:0000313" key="9">
    <source>
        <dbReference type="Proteomes" id="UP000295703"/>
    </source>
</evidence>
<feature type="transmembrane region" description="Helical" evidence="6">
    <location>
        <begin position="466"/>
        <end position="487"/>
    </location>
</feature>
<name>A0A4R8RRW0_COLTR</name>
<dbReference type="Gene3D" id="1.20.1250.20">
    <property type="entry name" value="MFS general substrate transporter like domains"/>
    <property type="match status" value="1"/>
</dbReference>
<dbReference type="Pfam" id="PF07690">
    <property type="entry name" value="MFS_1"/>
    <property type="match status" value="1"/>
</dbReference>
<evidence type="ECO:0000256" key="1">
    <source>
        <dbReference type="ARBA" id="ARBA00004141"/>
    </source>
</evidence>
<feature type="transmembrane region" description="Helical" evidence="6">
    <location>
        <begin position="152"/>
        <end position="174"/>
    </location>
</feature>